<evidence type="ECO:0000313" key="4">
    <source>
        <dbReference type="EMBL" id="GCD94234.1"/>
    </source>
</evidence>
<dbReference type="InterPro" id="IPR007301">
    <property type="entry name" value="DoxD"/>
</dbReference>
<feature type="transmembrane region" description="Helical" evidence="2">
    <location>
        <begin position="173"/>
        <end position="195"/>
    </location>
</feature>
<evidence type="ECO:0000259" key="3">
    <source>
        <dbReference type="Pfam" id="PF04173"/>
    </source>
</evidence>
<name>A0A401YI01_9ACTN</name>
<feature type="compositionally biased region" description="Low complexity" evidence="1">
    <location>
        <begin position="386"/>
        <end position="402"/>
    </location>
</feature>
<dbReference type="OrthoDB" id="25106at2"/>
<dbReference type="EMBL" id="BIFH01000015">
    <property type="protein sequence ID" value="GCD94234.1"/>
    <property type="molecule type" value="Genomic_DNA"/>
</dbReference>
<feature type="domain" description="TQO small subunit DoxD" evidence="3">
    <location>
        <begin position="117"/>
        <end position="250"/>
    </location>
</feature>
<accession>A0A401YI01</accession>
<keyword evidence="2" id="KW-1133">Transmembrane helix</keyword>
<evidence type="ECO:0000256" key="2">
    <source>
        <dbReference type="SAM" id="Phobius"/>
    </source>
</evidence>
<feature type="transmembrane region" description="Helical" evidence="2">
    <location>
        <begin position="226"/>
        <end position="250"/>
    </location>
</feature>
<feature type="compositionally biased region" description="Low complexity" evidence="1">
    <location>
        <begin position="312"/>
        <end position="333"/>
    </location>
</feature>
<reference evidence="4 5" key="1">
    <citation type="submission" date="2018-12" db="EMBL/GenBank/DDBJ databases">
        <title>Draft genome sequence of Embleya hyalina NBRC 13850T.</title>
        <authorList>
            <person name="Komaki H."/>
            <person name="Hosoyama A."/>
            <person name="Kimura A."/>
            <person name="Ichikawa N."/>
            <person name="Tamura T."/>
        </authorList>
    </citation>
    <scope>NUCLEOTIDE SEQUENCE [LARGE SCALE GENOMIC DNA]</scope>
    <source>
        <strain evidence="4 5">NBRC 13850</strain>
    </source>
</reference>
<proteinExistence type="predicted"/>
<keyword evidence="2" id="KW-0812">Transmembrane</keyword>
<feature type="region of interest" description="Disordered" evidence="1">
    <location>
        <begin position="292"/>
        <end position="426"/>
    </location>
</feature>
<dbReference type="RefSeq" id="WP_126636439.1">
    <property type="nucleotide sequence ID" value="NZ_BIFH01000015.1"/>
</dbReference>
<evidence type="ECO:0000256" key="1">
    <source>
        <dbReference type="SAM" id="MobiDB-lite"/>
    </source>
</evidence>
<evidence type="ECO:0000313" key="5">
    <source>
        <dbReference type="Proteomes" id="UP000286931"/>
    </source>
</evidence>
<comment type="caution">
    <text evidence="4">The sequence shown here is derived from an EMBL/GenBank/DDBJ whole genome shotgun (WGS) entry which is preliminary data.</text>
</comment>
<dbReference type="Proteomes" id="UP000286931">
    <property type="component" value="Unassembled WGS sequence"/>
</dbReference>
<feature type="compositionally biased region" description="Basic and acidic residues" evidence="1">
    <location>
        <begin position="296"/>
        <end position="311"/>
    </location>
</feature>
<keyword evidence="2" id="KW-0472">Membrane</keyword>
<organism evidence="4 5">
    <name type="scientific">Embleya hyalina</name>
    <dbReference type="NCBI Taxonomy" id="516124"/>
    <lineage>
        <taxon>Bacteria</taxon>
        <taxon>Bacillati</taxon>
        <taxon>Actinomycetota</taxon>
        <taxon>Actinomycetes</taxon>
        <taxon>Kitasatosporales</taxon>
        <taxon>Streptomycetaceae</taxon>
        <taxon>Embleya</taxon>
    </lineage>
</organism>
<keyword evidence="5" id="KW-1185">Reference proteome</keyword>
<dbReference type="Pfam" id="PF04173">
    <property type="entry name" value="DoxD"/>
    <property type="match status" value="1"/>
</dbReference>
<feature type="region of interest" description="Disordered" evidence="1">
    <location>
        <begin position="1"/>
        <end position="31"/>
    </location>
</feature>
<protein>
    <submittedName>
        <fullName evidence="4">Membrane protein</fullName>
    </submittedName>
</protein>
<feature type="transmembrane region" description="Helical" evidence="2">
    <location>
        <begin position="202"/>
        <end position="220"/>
    </location>
</feature>
<dbReference type="PANTHER" id="PTHR39157">
    <property type="entry name" value="INTEGRAL MEMBRANE PROTEIN-RELATED"/>
    <property type="match status" value="1"/>
</dbReference>
<feature type="compositionally biased region" description="Gly residues" evidence="1">
    <location>
        <begin position="403"/>
        <end position="417"/>
    </location>
</feature>
<feature type="transmembrane region" description="Helical" evidence="2">
    <location>
        <begin position="270"/>
        <end position="291"/>
    </location>
</feature>
<gene>
    <name evidence="4" type="ORF">EHYA_01894</name>
</gene>
<feature type="compositionally biased region" description="Basic and acidic residues" evidence="1">
    <location>
        <begin position="59"/>
        <end position="78"/>
    </location>
</feature>
<feature type="region of interest" description="Disordered" evidence="1">
    <location>
        <begin position="45"/>
        <end position="106"/>
    </location>
</feature>
<sequence length="426" mass="42390">MDTRSEGSFGGAVGLLPSPAAVRDPGDPAAVATPTKTLRVVIAGPRIGTAPNPVPGPRGRADDDATTRLPVIRDDGPRRRVQPARRGSGAGVRERDGTAAAPTHARRGSVQAGTVLLPLRLFLGGAFLVEGLRKLYAPGFLDPGSSASFGHRIGVLRDGSLSPSVMDLAADHAIGAGLLFAFGQVVVGFAVVLGLWTRLAGLLGMLLSLGVLIAVGTGSSPYHAPYLVFLAAFSPLALAGAPMYSADAWLSLRTWRGPIVTPVRARRRKLGYGSMLAFAGVGATLLAGSLLGGGHRHPDESDTGRSGEPDRPAGSAAPVVPAAGQPSGAVAGQPRPPMVEPSAPAGPVKEGTAVQATPRAATTPQPSAHIGAAKSTPADATDRKPTSASAPSASGSTGSVGSNTGGSGGAPKSGGSGAKPLGGLLG</sequence>
<dbReference type="PANTHER" id="PTHR39157:SF1">
    <property type="entry name" value="DOXX FAMILY PROTEIN"/>
    <property type="match status" value="1"/>
</dbReference>
<dbReference type="AlphaFoldDB" id="A0A401YI01"/>